<name>A0A382TDV0_9ZZZZ</name>
<gene>
    <name evidence="11" type="ORF">METZ01_LOCUS372435</name>
</gene>
<keyword evidence="7" id="KW-0862">Zinc</keyword>
<evidence type="ECO:0000259" key="10">
    <source>
        <dbReference type="Pfam" id="PF22608"/>
    </source>
</evidence>
<feature type="non-terminal residue" evidence="11">
    <location>
        <position position="303"/>
    </location>
</feature>
<dbReference type="InterPro" id="IPR027417">
    <property type="entry name" value="P-loop_NTPase"/>
</dbReference>
<evidence type="ECO:0000256" key="3">
    <source>
        <dbReference type="ARBA" id="ARBA00022695"/>
    </source>
</evidence>
<proteinExistence type="inferred from homology"/>
<dbReference type="Gene3D" id="1.20.272.10">
    <property type="match status" value="1"/>
</dbReference>
<dbReference type="PANTHER" id="PTHR11669">
    <property type="entry name" value="REPLICATION FACTOR C / DNA POLYMERASE III GAMMA-TAU SUBUNIT"/>
    <property type="match status" value="1"/>
</dbReference>
<dbReference type="Pfam" id="PF13177">
    <property type="entry name" value="DNA_pol3_delta2"/>
    <property type="match status" value="1"/>
</dbReference>
<dbReference type="GO" id="GO:0046872">
    <property type="term" value="F:metal ion binding"/>
    <property type="evidence" value="ECO:0007669"/>
    <property type="project" value="UniProtKB-KW"/>
</dbReference>
<evidence type="ECO:0000256" key="7">
    <source>
        <dbReference type="ARBA" id="ARBA00022833"/>
    </source>
</evidence>
<reference evidence="11" key="1">
    <citation type="submission" date="2018-05" db="EMBL/GenBank/DDBJ databases">
        <authorList>
            <person name="Lanie J.A."/>
            <person name="Ng W.-L."/>
            <person name="Kazmierczak K.M."/>
            <person name="Andrzejewski T.M."/>
            <person name="Davidsen T.M."/>
            <person name="Wayne K.J."/>
            <person name="Tettelin H."/>
            <person name="Glass J.I."/>
            <person name="Rusch D."/>
            <person name="Podicherti R."/>
            <person name="Tsui H.-C.T."/>
            <person name="Winkler M.E."/>
        </authorList>
    </citation>
    <scope>NUCLEOTIDE SEQUENCE</scope>
</reference>
<accession>A0A382TDV0</accession>
<dbReference type="Pfam" id="PF12169">
    <property type="entry name" value="DNA_pol3_gamma3"/>
    <property type="match status" value="1"/>
</dbReference>
<evidence type="ECO:0000256" key="8">
    <source>
        <dbReference type="ARBA" id="ARBA00022840"/>
    </source>
</evidence>
<dbReference type="EMBL" id="UINC01135438">
    <property type="protein sequence ID" value="SVD19581.1"/>
    <property type="molecule type" value="Genomic_DNA"/>
</dbReference>
<dbReference type="SUPFAM" id="SSF52540">
    <property type="entry name" value="P-loop containing nucleoside triphosphate hydrolases"/>
    <property type="match status" value="1"/>
</dbReference>
<dbReference type="SUPFAM" id="SSF48019">
    <property type="entry name" value="post-AAA+ oligomerization domain-like"/>
    <property type="match status" value="1"/>
</dbReference>
<evidence type="ECO:0000256" key="2">
    <source>
        <dbReference type="ARBA" id="ARBA00022679"/>
    </source>
</evidence>
<protein>
    <submittedName>
        <fullName evidence="11">Uncharacterized protein</fullName>
    </submittedName>
</protein>
<dbReference type="Pfam" id="PF22608">
    <property type="entry name" value="DNAX_ATPase_lid"/>
    <property type="match status" value="1"/>
</dbReference>
<evidence type="ECO:0000256" key="6">
    <source>
        <dbReference type="ARBA" id="ARBA00022741"/>
    </source>
</evidence>
<feature type="non-terminal residue" evidence="11">
    <location>
        <position position="1"/>
    </location>
</feature>
<dbReference type="NCBIfam" id="TIGR02397">
    <property type="entry name" value="dnaX_nterm"/>
    <property type="match status" value="1"/>
</dbReference>
<dbReference type="InterPro" id="IPR045085">
    <property type="entry name" value="HLD_clamp_pol_III_gamma_tau"/>
</dbReference>
<evidence type="ECO:0000313" key="11">
    <source>
        <dbReference type="EMBL" id="SVD19581.1"/>
    </source>
</evidence>
<feature type="domain" description="DNA polymerase III gamma subunit" evidence="9">
    <location>
        <begin position="186"/>
        <end position="303"/>
    </location>
</feature>
<organism evidence="11">
    <name type="scientific">marine metagenome</name>
    <dbReference type="NCBI Taxonomy" id="408172"/>
    <lineage>
        <taxon>unclassified sequences</taxon>
        <taxon>metagenomes</taxon>
        <taxon>ecological metagenomes</taxon>
    </lineage>
</organism>
<evidence type="ECO:0000259" key="9">
    <source>
        <dbReference type="Pfam" id="PF12169"/>
    </source>
</evidence>
<dbReference type="InterPro" id="IPR008921">
    <property type="entry name" value="DNA_pol3_clamp-load_cplx_C"/>
</dbReference>
<dbReference type="AlphaFoldDB" id="A0A382TDV0"/>
<dbReference type="InterPro" id="IPR012763">
    <property type="entry name" value="DNA_pol_III_sug/sutau_N"/>
</dbReference>
<evidence type="ECO:0000256" key="5">
    <source>
        <dbReference type="ARBA" id="ARBA00022723"/>
    </source>
</evidence>
<dbReference type="GO" id="GO:0005524">
    <property type="term" value="F:ATP binding"/>
    <property type="evidence" value="ECO:0007669"/>
    <property type="project" value="UniProtKB-KW"/>
</dbReference>
<feature type="domain" description="DNA polymerase III subunit gamma/tau helical lid" evidence="10">
    <location>
        <begin position="133"/>
        <end position="181"/>
    </location>
</feature>
<evidence type="ECO:0000256" key="4">
    <source>
        <dbReference type="ARBA" id="ARBA00022705"/>
    </source>
</evidence>
<keyword evidence="5" id="KW-0479">Metal-binding</keyword>
<dbReference type="GO" id="GO:0003887">
    <property type="term" value="F:DNA-directed DNA polymerase activity"/>
    <property type="evidence" value="ECO:0007669"/>
    <property type="project" value="InterPro"/>
</dbReference>
<dbReference type="GO" id="GO:0006261">
    <property type="term" value="P:DNA-templated DNA replication"/>
    <property type="evidence" value="ECO:0007669"/>
    <property type="project" value="TreeGrafter"/>
</dbReference>
<comment type="similarity">
    <text evidence="1">Belongs to the DnaX/STICHEL family.</text>
</comment>
<keyword evidence="4" id="KW-0235">DNA replication</keyword>
<dbReference type="Gene3D" id="3.40.50.300">
    <property type="entry name" value="P-loop containing nucleotide triphosphate hydrolases"/>
    <property type="match status" value="1"/>
</dbReference>
<dbReference type="GO" id="GO:0003677">
    <property type="term" value="F:DNA binding"/>
    <property type="evidence" value="ECO:0007669"/>
    <property type="project" value="InterPro"/>
</dbReference>
<sequence>GKTTIGRILTKSLNCEKGLTSQPCNRCQACQAINEGRFIDFLEVDAASRRGVEETQQLLETVMHMPGSSRYKVYLIDEVHMLSKHSFNALLKTLEEPPPHVVFILATTEPENVPATVLSRCLQFHLKNLTPQQLSERLVEVLKKEKVKFDIESINQISRAGKGSLRDCLTITDQAIAFCNGDLSGSSISEMLGTLPYDQVYDLVESIVNHRPKDLFNDLRSISKQSVDYQKLMDLFLETIQLIAVMKISPESIADLNLQINRLKSLAENLDHQEVQILYQIGLLAKRDMDLAPDLGNGFEMAL</sequence>
<keyword evidence="3" id="KW-0548">Nucleotidyltransferase</keyword>
<dbReference type="Gene3D" id="1.10.8.60">
    <property type="match status" value="1"/>
</dbReference>
<evidence type="ECO:0000256" key="1">
    <source>
        <dbReference type="ARBA" id="ARBA00006360"/>
    </source>
</evidence>
<dbReference type="GO" id="GO:0009360">
    <property type="term" value="C:DNA polymerase III complex"/>
    <property type="evidence" value="ECO:0007669"/>
    <property type="project" value="InterPro"/>
</dbReference>
<dbReference type="PANTHER" id="PTHR11669:SF0">
    <property type="entry name" value="PROTEIN STICHEL-LIKE 2"/>
    <property type="match status" value="1"/>
</dbReference>
<keyword evidence="6" id="KW-0547">Nucleotide-binding</keyword>
<dbReference type="InterPro" id="IPR050238">
    <property type="entry name" value="DNA_Rep/Repair_Clamp_Loader"/>
</dbReference>
<dbReference type="InterPro" id="IPR022754">
    <property type="entry name" value="DNA_pol_III_gamma-3"/>
</dbReference>
<keyword evidence="2" id="KW-0808">Transferase</keyword>
<dbReference type="CDD" id="cd18137">
    <property type="entry name" value="HLD_clamp_pol_III_gamma_tau"/>
    <property type="match status" value="1"/>
</dbReference>
<keyword evidence="8" id="KW-0067">ATP-binding</keyword>